<organism evidence="2">
    <name type="scientific">mine drainage metagenome</name>
    <dbReference type="NCBI Taxonomy" id="410659"/>
    <lineage>
        <taxon>unclassified sequences</taxon>
        <taxon>metagenomes</taxon>
        <taxon>ecological metagenomes</taxon>
    </lineage>
</organism>
<reference evidence="2" key="2">
    <citation type="journal article" date="2014" name="ISME J.">
        <title>Microbial stratification in low pH oxic and suboxic macroscopic growths along an acid mine drainage.</title>
        <authorList>
            <person name="Mendez-Garcia C."/>
            <person name="Mesa V."/>
            <person name="Sprenger R.R."/>
            <person name="Richter M."/>
            <person name="Diez M.S."/>
            <person name="Solano J."/>
            <person name="Bargiela R."/>
            <person name="Golyshina O.V."/>
            <person name="Manteca A."/>
            <person name="Ramos J.L."/>
            <person name="Gallego J.R."/>
            <person name="Llorente I."/>
            <person name="Martins Dos Santos V.A."/>
            <person name="Jensen O.N."/>
            <person name="Pelaez A.I."/>
            <person name="Sanchez J."/>
            <person name="Ferrer M."/>
        </authorList>
    </citation>
    <scope>NUCLEOTIDE SEQUENCE</scope>
</reference>
<name>T0Z3J0_9ZZZZ</name>
<dbReference type="AlphaFoldDB" id="T0Z3J0"/>
<evidence type="ECO:0000313" key="2">
    <source>
        <dbReference type="EMBL" id="EQD42526.1"/>
    </source>
</evidence>
<gene>
    <name evidence="2" type="ORF">B1B_14025</name>
</gene>
<proteinExistence type="predicted"/>
<comment type="caution">
    <text evidence="2">The sequence shown here is derived from an EMBL/GenBank/DDBJ whole genome shotgun (WGS) entry which is preliminary data.</text>
</comment>
<reference evidence="2" key="1">
    <citation type="submission" date="2013-08" db="EMBL/GenBank/DDBJ databases">
        <authorList>
            <person name="Mendez C."/>
            <person name="Richter M."/>
            <person name="Ferrer M."/>
            <person name="Sanchez J."/>
        </authorList>
    </citation>
    <scope>NUCLEOTIDE SEQUENCE</scope>
</reference>
<accession>T0Z3J0</accession>
<dbReference type="InterPro" id="IPR007527">
    <property type="entry name" value="Znf_SWIM"/>
</dbReference>
<sequence>MMTEPWKDARSPALAIVARGDQIEAVSAAEFKVRSQSHPDQSYTVSVHRNRWSCTCSFSTEDGGRTCLHVLAVKFRAGLQEKVSVPEVGPTCERCHSTDVIQTGRRLNKSGAVRRFRCKTCGAYFSGREGFHKRRADPDMIAKALDLYFRGTSLRQVAEHFAQAYSLPISAMTVYRWVRHYSAL</sequence>
<evidence type="ECO:0000259" key="1">
    <source>
        <dbReference type="PROSITE" id="PS50966"/>
    </source>
</evidence>
<protein>
    <submittedName>
        <fullName evidence="2">Integrase catalytic region</fullName>
    </submittedName>
</protein>
<dbReference type="PROSITE" id="PS50966">
    <property type="entry name" value="ZF_SWIM"/>
    <property type="match status" value="1"/>
</dbReference>
<feature type="domain" description="SWIM-type" evidence="1">
    <location>
        <begin position="43"/>
        <end position="78"/>
    </location>
</feature>
<dbReference type="EMBL" id="AUZY01009254">
    <property type="protein sequence ID" value="EQD42526.1"/>
    <property type="molecule type" value="Genomic_DNA"/>
</dbReference>
<dbReference type="GO" id="GO:0008270">
    <property type="term" value="F:zinc ion binding"/>
    <property type="evidence" value="ECO:0007669"/>
    <property type="project" value="InterPro"/>
</dbReference>
<feature type="non-terminal residue" evidence="2">
    <location>
        <position position="184"/>
    </location>
</feature>